<feature type="region of interest" description="Disordered" evidence="1">
    <location>
        <begin position="39"/>
        <end position="60"/>
    </location>
</feature>
<dbReference type="KEGG" id="mxe:MYXE_14710"/>
<organism evidence="2 3">
    <name type="scientific">Mycobacterium xenopi</name>
    <dbReference type="NCBI Taxonomy" id="1789"/>
    <lineage>
        <taxon>Bacteria</taxon>
        <taxon>Bacillati</taxon>
        <taxon>Actinomycetota</taxon>
        <taxon>Actinomycetes</taxon>
        <taxon>Mycobacteriales</taxon>
        <taxon>Mycobacteriaceae</taxon>
        <taxon>Mycobacterium</taxon>
    </lineage>
</organism>
<name>A0AAD1M0C1_MYCXE</name>
<reference evidence="2 3" key="1">
    <citation type="submission" date="2019-12" db="EMBL/GenBank/DDBJ databases">
        <title>Complete genome sequence of Mycolicibacterium xenopi str. JCM15661T.</title>
        <authorList>
            <person name="Yoshida M."/>
            <person name="Fukano H."/>
            <person name="Asakura T."/>
            <person name="Hoshino Y."/>
        </authorList>
    </citation>
    <scope>NUCLEOTIDE SEQUENCE [LARGE SCALE GENOMIC DNA]</scope>
    <source>
        <strain evidence="2 3">JCM 15661T</strain>
    </source>
</reference>
<dbReference type="Proteomes" id="UP000464624">
    <property type="component" value="Chromosome"/>
</dbReference>
<gene>
    <name evidence="2" type="ORF">MYXE_14710</name>
</gene>
<dbReference type="AlphaFoldDB" id="A0AAD1M0C1"/>
<evidence type="ECO:0000313" key="2">
    <source>
        <dbReference type="EMBL" id="BBU21682.1"/>
    </source>
</evidence>
<evidence type="ECO:0000256" key="1">
    <source>
        <dbReference type="SAM" id="MobiDB-lite"/>
    </source>
</evidence>
<protein>
    <submittedName>
        <fullName evidence="2">Uncharacterized protein</fullName>
    </submittedName>
</protein>
<feature type="compositionally biased region" description="Polar residues" evidence="1">
    <location>
        <begin position="45"/>
        <end position="60"/>
    </location>
</feature>
<sequence length="119" mass="12598">MLSAPHIIPATIEVSLPAGLTAPDFTRVDGRSTRSLINSERPVCSASSSTGTNPAADSRFCSSNTADPVVNVYDECIESAFPDYGQMRPQHSYCPSSEGIFAVHTPIKSPEPSTDLGLV</sequence>
<proteinExistence type="predicted"/>
<accession>A0AAD1M0C1</accession>
<evidence type="ECO:0000313" key="3">
    <source>
        <dbReference type="Proteomes" id="UP000464624"/>
    </source>
</evidence>
<dbReference type="EMBL" id="AP022314">
    <property type="protein sequence ID" value="BBU21682.1"/>
    <property type="molecule type" value="Genomic_DNA"/>
</dbReference>